<dbReference type="EMBL" id="LT934116">
    <property type="protein sequence ID" value="VAH73996.1"/>
    <property type="molecule type" value="Genomic_DNA"/>
</dbReference>
<dbReference type="Pfam" id="PF00201">
    <property type="entry name" value="UDPGT"/>
    <property type="match status" value="1"/>
</dbReference>
<organism evidence="5 6">
    <name type="scientific">Triticum turgidum subsp. durum</name>
    <name type="common">Durum wheat</name>
    <name type="synonym">Triticum durum</name>
    <dbReference type="NCBI Taxonomy" id="4567"/>
    <lineage>
        <taxon>Eukaryota</taxon>
        <taxon>Viridiplantae</taxon>
        <taxon>Streptophyta</taxon>
        <taxon>Embryophyta</taxon>
        <taxon>Tracheophyta</taxon>
        <taxon>Spermatophyta</taxon>
        <taxon>Magnoliopsida</taxon>
        <taxon>Liliopsida</taxon>
        <taxon>Poales</taxon>
        <taxon>Poaceae</taxon>
        <taxon>BOP clade</taxon>
        <taxon>Pooideae</taxon>
        <taxon>Triticodae</taxon>
        <taxon>Triticeae</taxon>
        <taxon>Triticinae</taxon>
        <taxon>Triticum</taxon>
    </lineage>
</organism>
<dbReference type="EC" id="2.4.1.-" evidence="4"/>
<dbReference type="SUPFAM" id="SSF53756">
    <property type="entry name" value="UDP-Glycosyltransferase/glycogen phosphorylase"/>
    <property type="match status" value="1"/>
</dbReference>
<evidence type="ECO:0000256" key="4">
    <source>
        <dbReference type="RuleBase" id="RU362057"/>
    </source>
</evidence>
<dbReference type="Gramene" id="TRITD3Bv1G051660.2">
    <property type="protein sequence ID" value="TRITD3Bv1G051660.2"/>
    <property type="gene ID" value="TRITD3Bv1G051660"/>
</dbReference>
<dbReference type="PANTHER" id="PTHR48047:SF182">
    <property type="entry name" value="GLYCOSYLTRANSFERASE"/>
    <property type="match status" value="1"/>
</dbReference>
<comment type="similarity">
    <text evidence="1 3">Belongs to the UDP-glycosyltransferase family.</text>
</comment>
<dbReference type="InterPro" id="IPR002213">
    <property type="entry name" value="UDP_glucos_trans"/>
</dbReference>
<sequence length="511" mass="56598">MTFAGSGDGQSGSARAHFVLVPMMAQGRTIPMTDMACLLAEHGAQVSFITTPVNAARLEGFAAKVEAAGLVVQLVELHFPSVEFGLPDGCENLDMIQSKNLFFNFMKACAALHEPLMAYLREQQRSPPSCIISDMAHWWTGDIARELGIPRLTFSGFCGFSSLVRYIIFHNNVLEHVTDDNELITIPGFPTPLELTKAKLPGGTLCVPGMEQIREKMFEEELRCDGEITNSFKELETLYIESYEQITRKKVWTIGPMCLCHRNSNRTAARGNKASMDEAQCLQWLDSRKPGSVIFVSFGSLACTTSRQLVELGLGLEASKKPFVWVIKAGAKLPEVEEWLADGFEERVKDRGLIIRGWATQVMILWHQAIGGFVTHCGWNSTIEGICAGVPMITWPHFAEQFLNEKLVVDVLKLGVEVGVQGVTQWGSEQQEVMVTRDAVETAVNTLMGEGEATEELRMRAEDCAIKARRAFDEEGSSYDNIRLLIQEMEIKTNACGSVVDTDGNKLSFLV</sequence>
<keyword evidence="2 3" id="KW-0808">Transferase</keyword>
<dbReference type="FunFam" id="3.40.50.2000:FF:000104">
    <property type="entry name" value="Glycosyltransferase"/>
    <property type="match status" value="1"/>
</dbReference>
<dbReference type="CDD" id="cd03784">
    <property type="entry name" value="GT1_Gtf-like"/>
    <property type="match status" value="1"/>
</dbReference>
<protein>
    <recommendedName>
        <fullName evidence="4">Glycosyltransferase</fullName>
        <ecNumber evidence="4">2.4.1.-</ecNumber>
    </recommendedName>
</protein>
<evidence type="ECO:0000313" key="5">
    <source>
        <dbReference type="EMBL" id="VAH73996.1"/>
    </source>
</evidence>
<proteinExistence type="inferred from homology"/>
<dbReference type="GO" id="GO:0035251">
    <property type="term" value="F:UDP-glucosyltransferase activity"/>
    <property type="evidence" value="ECO:0007669"/>
    <property type="project" value="TreeGrafter"/>
</dbReference>
<keyword evidence="3" id="KW-0328">Glycosyltransferase</keyword>
<evidence type="ECO:0000313" key="6">
    <source>
        <dbReference type="Proteomes" id="UP000324705"/>
    </source>
</evidence>
<gene>
    <name evidence="5" type="ORF">TRITD_3Bv1G051660</name>
</gene>
<evidence type="ECO:0000256" key="1">
    <source>
        <dbReference type="ARBA" id="ARBA00009995"/>
    </source>
</evidence>
<dbReference type="FunFam" id="3.40.50.2000:FF:000047">
    <property type="entry name" value="Glycosyltransferase"/>
    <property type="match status" value="1"/>
</dbReference>
<reference evidence="5 6" key="1">
    <citation type="submission" date="2017-09" db="EMBL/GenBank/DDBJ databases">
        <authorList>
            <consortium name="International Durum Wheat Genome Sequencing Consortium (IDWGSC)"/>
            <person name="Milanesi L."/>
        </authorList>
    </citation>
    <scope>NUCLEOTIDE SEQUENCE [LARGE SCALE GENOMIC DNA]</scope>
    <source>
        <strain evidence="6">cv. Svevo</strain>
    </source>
</reference>
<dbReference type="Gene3D" id="3.40.50.2000">
    <property type="entry name" value="Glycogen Phosphorylase B"/>
    <property type="match status" value="2"/>
</dbReference>
<dbReference type="Proteomes" id="UP000324705">
    <property type="component" value="Chromosome 3B"/>
</dbReference>
<evidence type="ECO:0000256" key="3">
    <source>
        <dbReference type="RuleBase" id="RU003718"/>
    </source>
</evidence>
<dbReference type="PANTHER" id="PTHR48047">
    <property type="entry name" value="GLYCOSYLTRANSFERASE"/>
    <property type="match status" value="1"/>
</dbReference>
<name>A0A9R1QAQ0_TRITD</name>
<dbReference type="PROSITE" id="PS00375">
    <property type="entry name" value="UDPGT"/>
    <property type="match status" value="1"/>
</dbReference>
<keyword evidence="6" id="KW-1185">Reference proteome</keyword>
<accession>A0A9R1QAQ0</accession>
<dbReference type="InterPro" id="IPR035595">
    <property type="entry name" value="UDP_glycos_trans_CS"/>
</dbReference>
<dbReference type="AlphaFoldDB" id="A0A9R1QAQ0"/>
<evidence type="ECO:0000256" key="2">
    <source>
        <dbReference type="ARBA" id="ARBA00022679"/>
    </source>
</evidence>